<dbReference type="AlphaFoldDB" id="A0A8D9E7G0"/>
<evidence type="ECO:0000256" key="4">
    <source>
        <dbReference type="ARBA" id="ARBA00022692"/>
    </source>
</evidence>
<feature type="transmembrane region" description="Helical" evidence="7">
    <location>
        <begin position="386"/>
        <end position="405"/>
    </location>
</feature>
<dbReference type="InterPro" id="IPR005828">
    <property type="entry name" value="MFS_sugar_transport-like"/>
</dbReference>
<feature type="transmembrane region" description="Helical" evidence="7">
    <location>
        <begin position="82"/>
        <end position="103"/>
    </location>
</feature>
<dbReference type="InterPro" id="IPR036259">
    <property type="entry name" value="MFS_trans_sf"/>
</dbReference>
<name>A0A8D9E7G0_9HEMI</name>
<keyword evidence="3" id="KW-0813">Transport</keyword>
<feature type="domain" description="Major facilitator superfamily (MFS) profile" evidence="8">
    <location>
        <begin position="14"/>
        <end position="497"/>
    </location>
</feature>
<dbReference type="InterPro" id="IPR020846">
    <property type="entry name" value="MFS_dom"/>
</dbReference>
<feature type="transmembrane region" description="Helical" evidence="7">
    <location>
        <begin position="362"/>
        <end position="379"/>
    </location>
</feature>
<evidence type="ECO:0000256" key="7">
    <source>
        <dbReference type="SAM" id="Phobius"/>
    </source>
</evidence>
<feature type="transmembrane region" description="Helical" evidence="7">
    <location>
        <begin position="445"/>
        <end position="467"/>
    </location>
</feature>
<comment type="similarity">
    <text evidence="2">Belongs to the major facilitator superfamily.</text>
</comment>
<sequence>MWFLSRTGFGKFSYFVFISLIPITMSWNFSTSSMSSVIPILTCEFQLNSLEKGFISAATFAGMIPSGFLWGFISDMQGRQNILLIGCIGDFLAGVGTALTPYYGLLIAFRIMSGICLCATYSTCYTLLVEYLDLSYRETGIVLLGCFTTLGLFLQPVVAYIIVPNDWDIHITGSYILSSWRIFLLASTLPSLLGAILVFFIPESPKFLMTANRRDSALDVFEKMYALNTGNPRDSYPVKNLQIGMSGMSLANRTYTLRRRMAKELKMIGPMFRPPLLQKALLIFFLQTFTLSSWVIIRLIQPDVLTSFLSQNKNYETVLCDSIRNNANKHKPNSNTTIDPLHRHEYCKQILQTDSRVYSSQAFLGLVAFLYYILTLFLVRGLGKKNLYVISMIICSICMVAYPYSYSLYVIITPAIFLALMAFMTNMVVGCALQEFSSHMRAVAVNLTMTCGRAGVLTGNIIFPTFIKRSCEAAFLTLAGIDLVCAIVMLVGFKEKVPESRAVPIPFEPSVMSLHPDEEEDEDVPHASMFMLDH</sequence>
<evidence type="ECO:0000259" key="8">
    <source>
        <dbReference type="PROSITE" id="PS50850"/>
    </source>
</evidence>
<reference evidence="9" key="1">
    <citation type="submission" date="2021-05" db="EMBL/GenBank/DDBJ databases">
        <authorList>
            <person name="Alioto T."/>
            <person name="Alioto T."/>
            <person name="Gomez Garrido J."/>
        </authorList>
    </citation>
    <scope>NUCLEOTIDE SEQUENCE</scope>
</reference>
<organism evidence="9">
    <name type="scientific">Cacopsylla melanoneura</name>
    <dbReference type="NCBI Taxonomy" id="428564"/>
    <lineage>
        <taxon>Eukaryota</taxon>
        <taxon>Metazoa</taxon>
        <taxon>Ecdysozoa</taxon>
        <taxon>Arthropoda</taxon>
        <taxon>Hexapoda</taxon>
        <taxon>Insecta</taxon>
        <taxon>Pterygota</taxon>
        <taxon>Neoptera</taxon>
        <taxon>Paraneoptera</taxon>
        <taxon>Hemiptera</taxon>
        <taxon>Sternorrhyncha</taxon>
        <taxon>Psylloidea</taxon>
        <taxon>Psyllidae</taxon>
        <taxon>Psyllinae</taxon>
        <taxon>Cacopsylla</taxon>
    </lineage>
</organism>
<protein>
    <submittedName>
        <fullName evidence="9">Synaptic vesicle 2-related protein</fullName>
    </submittedName>
</protein>
<keyword evidence="4 7" id="KW-0812">Transmembrane</keyword>
<dbReference type="EMBL" id="HBUF01425866">
    <property type="protein sequence ID" value="CAG6741375.1"/>
    <property type="molecule type" value="Transcribed_RNA"/>
</dbReference>
<proteinExistence type="inferred from homology"/>
<dbReference type="PROSITE" id="PS50850">
    <property type="entry name" value="MFS"/>
    <property type="match status" value="1"/>
</dbReference>
<accession>A0A8D9E7G0</accession>
<dbReference type="Pfam" id="PF00083">
    <property type="entry name" value="Sugar_tr"/>
    <property type="match status" value="1"/>
</dbReference>
<keyword evidence="6 7" id="KW-0472">Membrane</keyword>
<evidence type="ECO:0000256" key="2">
    <source>
        <dbReference type="ARBA" id="ARBA00008335"/>
    </source>
</evidence>
<evidence type="ECO:0000256" key="3">
    <source>
        <dbReference type="ARBA" id="ARBA00022448"/>
    </source>
</evidence>
<dbReference type="PANTHER" id="PTHR23511:SF36">
    <property type="entry name" value="EG:BACR7A4.13 PROTEIN-RELATED"/>
    <property type="match status" value="1"/>
</dbReference>
<feature type="transmembrane region" description="Helical" evidence="7">
    <location>
        <begin position="182"/>
        <end position="201"/>
    </location>
</feature>
<feature type="transmembrane region" description="Helical" evidence="7">
    <location>
        <begin position="54"/>
        <end position="73"/>
    </location>
</feature>
<dbReference type="GO" id="GO:0016020">
    <property type="term" value="C:membrane"/>
    <property type="evidence" value="ECO:0007669"/>
    <property type="project" value="UniProtKB-SubCell"/>
</dbReference>
<dbReference type="PANTHER" id="PTHR23511">
    <property type="entry name" value="SYNAPTIC VESICLE GLYCOPROTEIN 2"/>
    <property type="match status" value="1"/>
</dbReference>
<feature type="transmembrane region" description="Helical" evidence="7">
    <location>
        <begin position="12"/>
        <end position="29"/>
    </location>
</feature>
<feature type="transmembrane region" description="Helical" evidence="7">
    <location>
        <begin position="411"/>
        <end position="433"/>
    </location>
</feature>
<evidence type="ECO:0000256" key="1">
    <source>
        <dbReference type="ARBA" id="ARBA00004141"/>
    </source>
</evidence>
<evidence type="ECO:0000313" key="9">
    <source>
        <dbReference type="EMBL" id="CAG6741375.1"/>
    </source>
</evidence>
<feature type="transmembrane region" description="Helical" evidence="7">
    <location>
        <begin position="280"/>
        <end position="300"/>
    </location>
</feature>
<feature type="transmembrane region" description="Helical" evidence="7">
    <location>
        <begin position="141"/>
        <end position="162"/>
    </location>
</feature>
<evidence type="ECO:0000256" key="5">
    <source>
        <dbReference type="ARBA" id="ARBA00022989"/>
    </source>
</evidence>
<evidence type="ECO:0000256" key="6">
    <source>
        <dbReference type="ARBA" id="ARBA00023136"/>
    </source>
</evidence>
<keyword evidence="5 7" id="KW-1133">Transmembrane helix</keyword>
<dbReference type="SUPFAM" id="SSF103473">
    <property type="entry name" value="MFS general substrate transporter"/>
    <property type="match status" value="1"/>
</dbReference>
<feature type="transmembrane region" description="Helical" evidence="7">
    <location>
        <begin position="109"/>
        <end position="129"/>
    </location>
</feature>
<dbReference type="Gene3D" id="1.20.1250.20">
    <property type="entry name" value="MFS general substrate transporter like domains"/>
    <property type="match status" value="1"/>
</dbReference>
<dbReference type="GO" id="GO:0022857">
    <property type="term" value="F:transmembrane transporter activity"/>
    <property type="evidence" value="ECO:0007669"/>
    <property type="project" value="InterPro"/>
</dbReference>
<feature type="transmembrane region" description="Helical" evidence="7">
    <location>
        <begin position="473"/>
        <end position="493"/>
    </location>
</feature>
<comment type="subcellular location">
    <subcellularLocation>
        <location evidence="1">Membrane</location>
        <topology evidence="1">Multi-pass membrane protein</topology>
    </subcellularLocation>
</comment>